<reference evidence="8" key="1">
    <citation type="submission" date="2019-08" db="EMBL/GenBank/DDBJ databases">
        <authorList>
            <person name="Kucharzyk K."/>
            <person name="Murdoch R.W."/>
            <person name="Higgins S."/>
            <person name="Loffler F."/>
        </authorList>
    </citation>
    <scope>NUCLEOTIDE SEQUENCE</scope>
</reference>
<evidence type="ECO:0000256" key="5">
    <source>
        <dbReference type="ARBA" id="ARBA00023136"/>
    </source>
</evidence>
<comment type="caution">
    <text evidence="8">The sequence shown here is derived from an EMBL/GenBank/DDBJ whole genome shotgun (WGS) entry which is preliminary data.</text>
</comment>
<keyword evidence="3 8" id="KW-0328">Glycosyltransferase</keyword>
<feature type="transmembrane region" description="Helical" evidence="6">
    <location>
        <begin position="264"/>
        <end position="283"/>
    </location>
</feature>
<sequence length="302" mass="33401">MPFEILVVDDASTDQTAEIARSFGVRVLTPPEKPEGWMGKSWACQFGAEHASGEMLLFLDADVDLAPDGLSRLIAAYERERCALSVQPYHLPKRPYEQLSLFFNLVQIAANGAALRKPVSLGLYGPVILIPRDEYSSLGGHERIKDSIVEDMALGELLQKNNVPYRLFIGDCGLSFRMYPEGLKSLFQGWTKNLAAGASKMPLSLLLMVLLWITSAISVPLHLILFSLAGNAFGVLAYGLLYVGWVAALLFTARRVGRFSTITIALFPVPIATFLTVFAVSLIKRIFGWKVIWKGRAIRPDR</sequence>
<dbReference type="SUPFAM" id="SSF53448">
    <property type="entry name" value="Nucleotide-diphospho-sugar transferases"/>
    <property type="match status" value="1"/>
</dbReference>
<comment type="subcellular location">
    <subcellularLocation>
        <location evidence="1">Cell membrane</location>
    </subcellularLocation>
</comment>
<dbReference type="PANTHER" id="PTHR43646:SF2">
    <property type="entry name" value="GLYCOSYLTRANSFERASE 2-LIKE DOMAIN-CONTAINING PROTEIN"/>
    <property type="match status" value="1"/>
</dbReference>
<name>A0A644YAB8_9ZZZZ</name>
<dbReference type="PANTHER" id="PTHR43646">
    <property type="entry name" value="GLYCOSYLTRANSFERASE"/>
    <property type="match status" value="1"/>
</dbReference>
<keyword evidence="5 6" id="KW-0472">Membrane</keyword>
<keyword evidence="2" id="KW-1003">Cell membrane</keyword>
<keyword evidence="6" id="KW-0812">Transmembrane</keyword>
<dbReference type="GO" id="GO:0016757">
    <property type="term" value="F:glycosyltransferase activity"/>
    <property type="evidence" value="ECO:0007669"/>
    <property type="project" value="UniProtKB-KW"/>
</dbReference>
<feature type="domain" description="Glycosyltransferase 2-like" evidence="7">
    <location>
        <begin position="2"/>
        <end position="87"/>
    </location>
</feature>
<evidence type="ECO:0000259" key="7">
    <source>
        <dbReference type="Pfam" id="PF00535"/>
    </source>
</evidence>
<protein>
    <submittedName>
        <fullName evidence="8">4,4'-diaponeurosporenoate glycosyltransferase</fullName>
        <ecNumber evidence="8">2.4.1.-</ecNumber>
    </submittedName>
</protein>
<dbReference type="EC" id="2.4.1.-" evidence="8"/>
<feature type="transmembrane region" description="Helical" evidence="6">
    <location>
        <begin position="205"/>
        <end position="226"/>
    </location>
</feature>
<evidence type="ECO:0000256" key="3">
    <source>
        <dbReference type="ARBA" id="ARBA00022676"/>
    </source>
</evidence>
<keyword evidence="6" id="KW-1133">Transmembrane helix</keyword>
<proteinExistence type="predicted"/>
<gene>
    <name evidence="8" type="primary">crtQ_1</name>
    <name evidence="8" type="ORF">SDC9_71356</name>
</gene>
<evidence type="ECO:0000256" key="4">
    <source>
        <dbReference type="ARBA" id="ARBA00022679"/>
    </source>
</evidence>
<feature type="transmembrane region" description="Helical" evidence="6">
    <location>
        <begin position="232"/>
        <end position="252"/>
    </location>
</feature>
<evidence type="ECO:0000256" key="2">
    <source>
        <dbReference type="ARBA" id="ARBA00022475"/>
    </source>
</evidence>
<dbReference type="GO" id="GO:0005886">
    <property type="term" value="C:plasma membrane"/>
    <property type="evidence" value="ECO:0007669"/>
    <property type="project" value="UniProtKB-SubCell"/>
</dbReference>
<accession>A0A644YAB8</accession>
<dbReference type="Pfam" id="PF00535">
    <property type="entry name" value="Glycos_transf_2"/>
    <property type="match status" value="1"/>
</dbReference>
<evidence type="ECO:0000256" key="6">
    <source>
        <dbReference type="SAM" id="Phobius"/>
    </source>
</evidence>
<dbReference type="EMBL" id="VSSQ01004361">
    <property type="protein sequence ID" value="MPM24868.1"/>
    <property type="molecule type" value="Genomic_DNA"/>
</dbReference>
<evidence type="ECO:0000256" key="1">
    <source>
        <dbReference type="ARBA" id="ARBA00004236"/>
    </source>
</evidence>
<evidence type="ECO:0000313" key="8">
    <source>
        <dbReference type="EMBL" id="MPM24868.1"/>
    </source>
</evidence>
<dbReference type="InterPro" id="IPR001173">
    <property type="entry name" value="Glyco_trans_2-like"/>
</dbReference>
<dbReference type="Gene3D" id="3.90.550.10">
    <property type="entry name" value="Spore Coat Polysaccharide Biosynthesis Protein SpsA, Chain A"/>
    <property type="match status" value="1"/>
</dbReference>
<organism evidence="8">
    <name type="scientific">bioreactor metagenome</name>
    <dbReference type="NCBI Taxonomy" id="1076179"/>
    <lineage>
        <taxon>unclassified sequences</taxon>
        <taxon>metagenomes</taxon>
        <taxon>ecological metagenomes</taxon>
    </lineage>
</organism>
<keyword evidence="4 8" id="KW-0808">Transferase</keyword>
<dbReference type="AlphaFoldDB" id="A0A644YAB8"/>
<dbReference type="InterPro" id="IPR029044">
    <property type="entry name" value="Nucleotide-diphossugar_trans"/>
</dbReference>